<geneLocation type="plasmid" evidence="7">
    <name>pES657-44</name>
</geneLocation>
<organism evidence="7">
    <name type="scientific">Aliivibrio fischeri</name>
    <name type="common">Vibrio fischeri</name>
    <dbReference type="NCBI Taxonomy" id="668"/>
    <lineage>
        <taxon>Bacteria</taxon>
        <taxon>Pseudomonadati</taxon>
        <taxon>Pseudomonadota</taxon>
        <taxon>Gammaproteobacteria</taxon>
        <taxon>Vibrionales</taxon>
        <taxon>Vibrionaceae</taxon>
        <taxon>Aliivibrio</taxon>
    </lineage>
</organism>
<dbReference type="GO" id="GO:0016020">
    <property type="term" value="C:membrane"/>
    <property type="evidence" value="ECO:0007669"/>
    <property type="project" value="UniProtKB-SubCell"/>
</dbReference>
<dbReference type="Pfam" id="PF04610">
    <property type="entry name" value="TrbL"/>
    <property type="match status" value="1"/>
</dbReference>
<dbReference type="GO" id="GO:0030255">
    <property type="term" value="P:protein secretion by the type IV secretion system"/>
    <property type="evidence" value="ECO:0007669"/>
    <property type="project" value="InterPro"/>
</dbReference>
<evidence type="ECO:0000256" key="4">
    <source>
        <dbReference type="ARBA" id="ARBA00023136"/>
    </source>
</evidence>
<feature type="transmembrane region" description="Helical" evidence="6">
    <location>
        <begin position="236"/>
        <end position="254"/>
    </location>
</feature>
<feature type="transmembrane region" description="Helical" evidence="6">
    <location>
        <begin position="58"/>
        <end position="80"/>
    </location>
</feature>
<keyword evidence="7" id="KW-0614">Plasmid</keyword>
<keyword evidence="2 6" id="KW-0812">Transmembrane</keyword>
<keyword evidence="4 6" id="KW-0472">Membrane</keyword>
<protein>
    <submittedName>
        <fullName evidence="7">Integral inner membrane protein of type IV secretion complex (VirB6)</fullName>
    </submittedName>
</protein>
<dbReference type="AlphaFoldDB" id="H2ERT4"/>
<evidence type="ECO:0000256" key="5">
    <source>
        <dbReference type="SAM" id="MobiDB-lite"/>
    </source>
</evidence>
<proteinExistence type="predicted"/>
<keyword evidence="3 6" id="KW-1133">Transmembrane helix</keyword>
<name>H2ERT4_ALIFS</name>
<feature type="transmembrane region" description="Helical" evidence="6">
    <location>
        <begin position="274"/>
        <end position="292"/>
    </location>
</feature>
<dbReference type="EMBL" id="JQ031551">
    <property type="protein sequence ID" value="AEY78101.1"/>
    <property type="molecule type" value="Genomic_DNA"/>
</dbReference>
<sequence length="344" mass="36684">MNVTVFNWIGTTIDDLTNNFIASGIGGLIEILQPFIIAGVTLYIMIRAYGQIFGKGEDLAIDLVIHGLTVIAITTLVLNIHNYTYYVVEGLNAFASGVSGAINKTDGNIYNTLDELLESGIAQASYCFDKVGLLNDWGWFLAGVIIVGAIVAITALSAILIIGTKFLLTMLFVIGPLFIVFAIYPVTRRYFEGWVTKLMENALVQIFGIMIIGLSLSIISHFIYYKDVSSTGVNPLGVSIQVLIVSGILSWVIAQIPNLAGSLSGGFASSSLSLAAAAAPMIAAAAMAAKFLNGKNIPTGGMPSDTWGEQQANQLRQGDAASTPQSTKMAQSVHDKIAEHNRNN</sequence>
<feature type="region of interest" description="Disordered" evidence="5">
    <location>
        <begin position="300"/>
        <end position="344"/>
    </location>
</feature>
<feature type="transmembrane region" description="Helical" evidence="6">
    <location>
        <begin position="20"/>
        <end position="46"/>
    </location>
</feature>
<evidence type="ECO:0000256" key="3">
    <source>
        <dbReference type="ARBA" id="ARBA00022989"/>
    </source>
</evidence>
<evidence type="ECO:0000256" key="2">
    <source>
        <dbReference type="ARBA" id="ARBA00022692"/>
    </source>
</evidence>
<reference evidence="7" key="1">
    <citation type="submission" date="2011-11" db="EMBL/GenBank/DDBJ databases">
        <authorList>
            <person name="Summers A.O."/>
            <person name="Wireman J."/>
            <person name="Williams L.E."/>
        </authorList>
    </citation>
    <scope>NUCLEOTIDE SEQUENCE</scope>
    <source>
        <strain evidence="7">ES657</strain>
        <plasmid evidence="7">pES657-44</plasmid>
    </source>
</reference>
<feature type="transmembrane region" description="Helical" evidence="6">
    <location>
        <begin position="166"/>
        <end position="184"/>
    </location>
</feature>
<feature type="compositionally biased region" description="Polar residues" evidence="5">
    <location>
        <begin position="307"/>
        <end position="330"/>
    </location>
</feature>
<comment type="subcellular location">
    <subcellularLocation>
        <location evidence="1">Membrane</location>
        <topology evidence="1">Multi-pass membrane protein</topology>
    </subcellularLocation>
</comment>
<evidence type="ECO:0000256" key="1">
    <source>
        <dbReference type="ARBA" id="ARBA00004141"/>
    </source>
</evidence>
<feature type="transmembrane region" description="Helical" evidence="6">
    <location>
        <begin position="204"/>
        <end position="224"/>
    </location>
</feature>
<dbReference type="InterPro" id="IPR007688">
    <property type="entry name" value="Conjugal_tfr_TrbL/VirB6"/>
</dbReference>
<accession>H2ERT4</accession>
<evidence type="ECO:0000256" key="6">
    <source>
        <dbReference type="SAM" id="Phobius"/>
    </source>
</evidence>
<feature type="compositionally biased region" description="Basic and acidic residues" evidence="5">
    <location>
        <begin position="333"/>
        <end position="344"/>
    </location>
</feature>
<feature type="transmembrane region" description="Helical" evidence="6">
    <location>
        <begin position="137"/>
        <end position="159"/>
    </location>
</feature>
<evidence type="ECO:0000313" key="7">
    <source>
        <dbReference type="EMBL" id="AEY78101.1"/>
    </source>
</evidence>